<dbReference type="EMBL" id="LWLG01000013">
    <property type="protein sequence ID" value="OAQ20290.1"/>
    <property type="molecule type" value="Genomic_DNA"/>
</dbReference>
<dbReference type="GO" id="GO:0016740">
    <property type="term" value="F:transferase activity"/>
    <property type="evidence" value="ECO:0007669"/>
    <property type="project" value="UniProtKB-KW"/>
</dbReference>
<organism evidence="1 2">
    <name type="scientific">Thermosulfurimonas dismutans</name>
    <dbReference type="NCBI Taxonomy" id="999894"/>
    <lineage>
        <taxon>Bacteria</taxon>
        <taxon>Pseudomonadati</taxon>
        <taxon>Thermodesulfobacteriota</taxon>
        <taxon>Thermodesulfobacteria</taxon>
        <taxon>Thermodesulfobacteriales</taxon>
        <taxon>Thermodesulfobacteriaceae</taxon>
        <taxon>Thermosulfurimonas</taxon>
    </lineage>
</organism>
<dbReference type="STRING" id="999894.TDIS_1645"/>
<dbReference type="Pfam" id="PF06293">
    <property type="entry name" value="Kdo"/>
    <property type="match status" value="1"/>
</dbReference>
<name>A0A179D2J3_9BACT</name>
<dbReference type="OrthoDB" id="9782725at2"/>
<evidence type="ECO:0000313" key="2">
    <source>
        <dbReference type="Proteomes" id="UP000078390"/>
    </source>
</evidence>
<keyword evidence="1" id="KW-0808">Transferase</keyword>
<accession>A0A179D2J3</accession>
<keyword evidence="2" id="KW-1185">Reference proteome</keyword>
<dbReference type="SUPFAM" id="SSF56112">
    <property type="entry name" value="Protein kinase-like (PK-like)"/>
    <property type="match status" value="1"/>
</dbReference>
<dbReference type="InterPro" id="IPR011009">
    <property type="entry name" value="Kinase-like_dom_sf"/>
</dbReference>
<reference evidence="1 2" key="1">
    <citation type="submission" date="2016-04" db="EMBL/GenBank/DDBJ databases">
        <title>Genome analysis of Thermosulfurimonas dismutans, the first thermophilic sulfur-disproportionating bacterium of the phylum Thermodesulfobacteria.</title>
        <authorList>
            <person name="Mardanov A.V."/>
            <person name="Beletsky A.V."/>
            <person name="Kadnikov V.V."/>
            <person name="Slobodkin A.I."/>
            <person name="Ravin N.V."/>
        </authorList>
    </citation>
    <scope>NUCLEOTIDE SEQUENCE [LARGE SCALE GENOMIC DNA]</scope>
    <source>
        <strain evidence="1 2">S95</strain>
    </source>
</reference>
<protein>
    <submittedName>
        <fullName evidence="1">Lipopolysaccharide core biosynthesis protein WaaP</fullName>
        <ecNumber evidence="1">2.7.-.-</ecNumber>
    </submittedName>
</protein>
<evidence type="ECO:0000313" key="1">
    <source>
        <dbReference type="EMBL" id="OAQ20290.1"/>
    </source>
</evidence>
<dbReference type="RefSeq" id="WP_068671181.1">
    <property type="nucleotide sequence ID" value="NZ_LWLG01000013.1"/>
</dbReference>
<comment type="caution">
    <text evidence="1">The sequence shown here is derived from an EMBL/GenBank/DDBJ whole genome shotgun (WGS) entry which is preliminary data.</text>
</comment>
<dbReference type="EC" id="2.7.-.-" evidence="1"/>
<gene>
    <name evidence="1" type="ORF">TDIS_1645</name>
</gene>
<sequence>MTIFEISPRWQELLKGQGLVTFEALWKAPTKPFKSKKDREIALLELGDDRFFLKRYFRFPLFGFLKSGAEREWWAARELSAHGFHVPEPVAFGLERGLRRHRALSLFREVPGRRLEDLFKESPELFRKLLPPLVETAARFHALGFSHQDFYLCHLFWDGKRLFMIDLQRVRRARKIKPYWVIKDLAELFYSARQILGPGTREFEKAFLEAYFRYHPWLSEEKRLIKLEKKIAKIAAHDAKLKARRKDASL</sequence>
<dbReference type="AlphaFoldDB" id="A0A179D2J3"/>
<dbReference type="Proteomes" id="UP000078390">
    <property type="component" value="Unassembled WGS sequence"/>
</dbReference>
<proteinExistence type="predicted"/>